<dbReference type="Proteomes" id="UP000612282">
    <property type="component" value="Unassembled WGS sequence"/>
</dbReference>
<keyword evidence="3" id="KW-1185">Reference proteome</keyword>
<evidence type="ECO:0000313" key="2">
    <source>
        <dbReference type="EMBL" id="GID56696.1"/>
    </source>
</evidence>
<evidence type="ECO:0000313" key="3">
    <source>
        <dbReference type="Proteomes" id="UP000612282"/>
    </source>
</evidence>
<evidence type="ECO:0000256" key="1">
    <source>
        <dbReference type="SAM" id="Phobius"/>
    </source>
</evidence>
<dbReference type="RefSeq" id="WP_203798592.1">
    <property type="nucleotide sequence ID" value="NZ_BAAAQE010000018.1"/>
</dbReference>
<comment type="caution">
    <text evidence="2">The sequence shown here is derived from an EMBL/GenBank/DDBJ whole genome shotgun (WGS) entry which is preliminary data.</text>
</comment>
<keyword evidence="1" id="KW-0472">Membrane</keyword>
<dbReference type="EMBL" id="BOMG01000062">
    <property type="protein sequence ID" value="GID56696.1"/>
    <property type="molecule type" value="Genomic_DNA"/>
</dbReference>
<accession>A0ABQ3XDV8</accession>
<feature type="transmembrane region" description="Helical" evidence="1">
    <location>
        <begin position="108"/>
        <end position="125"/>
    </location>
</feature>
<keyword evidence="1" id="KW-0812">Transmembrane</keyword>
<reference evidence="2 3" key="1">
    <citation type="submission" date="2021-01" db="EMBL/GenBank/DDBJ databases">
        <title>Whole genome shotgun sequence of Actinoplanes couchii NBRC 106145.</title>
        <authorList>
            <person name="Komaki H."/>
            <person name="Tamura T."/>
        </authorList>
    </citation>
    <scope>NUCLEOTIDE SEQUENCE [LARGE SCALE GENOMIC DNA]</scope>
    <source>
        <strain evidence="2 3">NBRC 106145</strain>
    </source>
</reference>
<name>A0ABQ3XDV8_9ACTN</name>
<feature type="transmembrane region" description="Helical" evidence="1">
    <location>
        <begin position="44"/>
        <end position="66"/>
    </location>
</feature>
<organism evidence="2 3">
    <name type="scientific">Actinoplanes couchii</name>
    <dbReference type="NCBI Taxonomy" id="403638"/>
    <lineage>
        <taxon>Bacteria</taxon>
        <taxon>Bacillati</taxon>
        <taxon>Actinomycetota</taxon>
        <taxon>Actinomycetes</taxon>
        <taxon>Micromonosporales</taxon>
        <taxon>Micromonosporaceae</taxon>
        <taxon>Actinoplanes</taxon>
    </lineage>
</organism>
<keyword evidence="1" id="KW-1133">Transmembrane helix</keyword>
<gene>
    <name evidence="2" type="ORF">Aco03nite_051000</name>
</gene>
<proteinExistence type="predicted"/>
<evidence type="ECO:0008006" key="4">
    <source>
        <dbReference type="Google" id="ProtNLM"/>
    </source>
</evidence>
<sequence length="139" mass="14533">MTVARWLAVPVALAAGIAAGAHVTALDAGEPWRTLQEALRPDGLGIITVSLVWLVAGALVQTPVALRRDARVGTGWMVILWLVAITLVVAVLLATVLLALVAGDLVTLVAPLGLPIAYGWTLLYLQERFPGAKAGDPLE</sequence>
<protein>
    <recommendedName>
        <fullName evidence="4">Integral membrane protein</fullName>
    </recommendedName>
</protein>
<feature type="transmembrane region" description="Helical" evidence="1">
    <location>
        <begin position="78"/>
        <end position="102"/>
    </location>
</feature>